<keyword evidence="11" id="KW-1185">Reference proteome</keyword>
<dbReference type="AlphaFoldDB" id="A0A5N3XG43"/>
<gene>
    <name evidence="10" type="ORF">FD755_016006</name>
    <name evidence="9" type="ORF">FD755_023128</name>
</gene>
<evidence type="ECO:0000313" key="10">
    <source>
        <dbReference type="EMBL" id="KAB0372214.1"/>
    </source>
</evidence>
<dbReference type="GO" id="GO:0042101">
    <property type="term" value="C:T cell receptor complex"/>
    <property type="evidence" value="ECO:0007669"/>
    <property type="project" value="UniProtKB-KW"/>
</dbReference>
<dbReference type="InterPro" id="IPR051896">
    <property type="entry name" value="TCR_alpha_variable"/>
</dbReference>
<proteinExistence type="predicted"/>
<keyword evidence="4" id="KW-0472">Membrane</keyword>
<evidence type="ECO:0000256" key="4">
    <source>
        <dbReference type="ARBA" id="ARBA00023136"/>
    </source>
</evidence>
<feature type="non-terminal residue" evidence="10">
    <location>
        <position position="1"/>
    </location>
</feature>
<name>A0A5N3XG43_MUNRE</name>
<dbReference type="PANTHER" id="PTHR19339">
    <property type="entry name" value="T CELL RECEPTOR ALPHA VARIABLE 39"/>
    <property type="match status" value="1"/>
</dbReference>
<dbReference type="SUPFAM" id="SSF48726">
    <property type="entry name" value="Immunoglobulin"/>
    <property type="match status" value="1"/>
</dbReference>
<dbReference type="EMBL" id="VCEB01000011">
    <property type="protein sequence ID" value="KAB0372214.1"/>
    <property type="molecule type" value="Genomic_DNA"/>
</dbReference>
<protein>
    <recommendedName>
        <fullName evidence="8">Ig-like domain-containing protein</fullName>
    </recommendedName>
</protein>
<evidence type="ECO:0000256" key="3">
    <source>
        <dbReference type="ARBA" id="ARBA00022729"/>
    </source>
</evidence>
<evidence type="ECO:0000256" key="1">
    <source>
        <dbReference type="ARBA" id="ARBA00004236"/>
    </source>
</evidence>
<organism evidence="10 11">
    <name type="scientific">Muntiacus reevesi</name>
    <name type="common">Reeves' muntjac</name>
    <name type="synonym">Cervus reevesi</name>
    <dbReference type="NCBI Taxonomy" id="9886"/>
    <lineage>
        <taxon>Eukaryota</taxon>
        <taxon>Metazoa</taxon>
        <taxon>Chordata</taxon>
        <taxon>Craniata</taxon>
        <taxon>Vertebrata</taxon>
        <taxon>Euteleostomi</taxon>
        <taxon>Mammalia</taxon>
        <taxon>Eutheria</taxon>
        <taxon>Laurasiatheria</taxon>
        <taxon>Artiodactyla</taxon>
        <taxon>Ruminantia</taxon>
        <taxon>Pecora</taxon>
        <taxon>Cervidae</taxon>
        <taxon>Muntiacinae</taxon>
        <taxon>Muntiacus</taxon>
    </lineage>
</organism>
<evidence type="ECO:0000313" key="11">
    <source>
        <dbReference type="Proteomes" id="UP000326062"/>
    </source>
</evidence>
<dbReference type="PROSITE" id="PS50835">
    <property type="entry name" value="IG_LIKE"/>
    <property type="match status" value="1"/>
</dbReference>
<reference evidence="10 11" key="1">
    <citation type="submission" date="2019-06" db="EMBL/GenBank/DDBJ databases">
        <title>Discovery of a novel chromosome fission-fusion reversal in muntjac.</title>
        <authorList>
            <person name="Mudd A.B."/>
            <person name="Bredeson J.V."/>
            <person name="Baum R."/>
            <person name="Hockemeyer D."/>
            <person name="Rokhsar D.S."/>
        </authorList>
    </citation>
    <scope>NUCLEOTIDE SEQUENCE [LARGE SCALE GENOMIC DNA]</scope>
    <source>
        <strain evidence="10">UCam_UCB_Mr</strain>
        <tissue evidence="10">Fibroblast cell line</tissue>
    </source>
</reference>
<dbReference type="InterPro" id="IPR007110">
    <property type="entry name" value="Ig-like_dom"/>
</dbReference>
<keyword evidence="5" id="KW-1015">Disulfide bond</keyword>
<feature type="domain" description="Ig-like" evidence="8">
    <location>
        <begin position="1"/>
        <end position="81"/>
    </location>
</feature>
<dbReference type="EMBL" id="VCEB01000025">
    <property type="protein sequence ID" value="KAB0354162.1"/>
    <property type="molecule type" value="Genomic_DNA"/>
</dbReference>
<keyword evidence="2" id="KW-1003">Cell membrane</keyword>
<comment type="caution">
    <text evidence="10">The sequence shown here is derived from an EMBL/GenBank/DDBJ whole genome shotgun (WGS) entry which is preliminary data.</text>
</comment>
<evidence type="ECO:0000256" key="5">
    <source>
        <dbReference type="ARBA" id="ARBA00023157"/>
    </source>
</evidence>
<keyword evidence="7" id="KW-1279">T cell receptor</keyword>
<accession>A0A5N3XG43</accession>
<evidence type="ECO:0000313" key="9">
    <source>
        <dbReference type="EMBL" id="KAB0354162.1"/>
    </source>
</evidence>
<evidence type="ECO:0000256" key="6">
    <source>
        <dbReference type="ARBA" id="ARBA00023180"/>
    </source>
</evidence>
<dbReference type="InterPro" id="IPR013783">
    <property type="entry name" value="Ig-like_fold"/>
</dbReference>
<dbReference type="InterPro" id="IPR036179">
    <property type="entry name" value="Ig-like_dom_sf"/>
</dbReference>
<evidence type="ECO:0000256" key="2">
    <source>
        <dbReference type="ARBA" id="ARBA00022475"/>
    </source>
</evidence>
<evidence type="ECO:0000259" key="8">
    <source>
        <dbReference type="PROSITE" id="PS50835"/>
    </source>
</evidence>
<comment type="subcellular location">
    <subcellularLocation>
        <location evidence="1">Cell membrane</location>
    </subcellularLocation>
</comment>
<evidence type="ECO:0000256" key="7">
    <source>
        <dbReference type="ARBA" id="ARBA00043266"/>
    </source>
</evidence>
<keyword evidence="7" id="KW-1064">Adaptive immunity</keyword>
<dbReference type="Gene3D" id="2.60.40.10">
    <property type="entry name" value="Immunoglobulins"/>
    <property type="match status" value="1"/>
</dbReference>
<dbReference type="PANTHER" id="PTHR19339:SF5">
    <property type="entry name" value="IG-LIKE DOMAIN-CONTAINING PROTEIN"/>
    <property type="match status" value="1"/>
</dbReference>
<sequence length="102" mass="11289">VSSRLTVEQHPALLWVQEGESANFTHSFPSRSFYASRYANGDEKKQGRVRATLNTKEGYSSMYIGGSQPEDSATYPCTSTQCPSTPCSPHPNPGLLLLWNQH</sequence>
<keyword evidence="3" id="KW-0732">Signal</keyword>
<dbReference type="Proteomes" id="UP000326062">
    <property type="component" value="Chromosome X"/>
</dbReference>
<keyword evidence="7" id="KW-0391">Immunity</keyword>
<keyword evidence="6" id="KW-0325">Glycoprotein</keyword>